<dbReference type="Gene3D" id="1.10.10.60">
    <property type="entry name" value="Homeodomain-like"/>
    <property type="match status" value="1"/>
</dbReference>
<dbReference type="InterPro" id="IPR009057">
    <property type="entry name" value="Homeodomain-like_sf"/>
</dbReference>
<feature type="domain" description="HTH psq-type" evidence="2">
    <location>
        <begin position="12"/>
        <end position="49"/>
    </location>
</feature>
<dbReference type="EMBL" id="JAJSOF020000009">
    <property type="protein sequence ID" value="KAJ4446186.1"/>
    <property type="molecule type" value="Genomic_DNA"/>
</dbReference>
<proteinExistence type="predicted"/>
<accession>A0ABQ8THS8</accession>
<name>A0ABQ8THS8_PERAM</name>
<dbReference type="SUPFAM" id="SSF46689">
    <property type="entry name" value="Homeodomain-like"/>
    <property type="match status" value="1"/>
</dbReference>
<dbReference type="Proteomes" id="UP001148838">
    <property type="component" value="Unassembled WGS sequence"/>
</dbReference>
<reference evidence="3 4" key="1">
    <citation type="journal article" date="2022" name="Allergy">
        <title>Genome assembly and annotation of Periplaneta americana reveal a comprehensive cockroach allergen profile.</title>
        <authorList>
            <person name="Wang L."/>
            <person name="Xiong Q."/>
            <person name="Saelim N."/>
            <person name="Wang L."/>
            <person name="Nong W."/>
            <person name="Wan A.T."/>
            <person name="Shi M."/>
            <person name="Liu X."/>
            <person name="Cao Q."/>
            <person name="Hui J.H.L."/>
            <person name="Sookrung N."/>
            <person name="Leung T.F."/>
            <person name="Tungtrongchitr A."/>
            <person name="Tsui S.K.W."/>
        </authorList>
    </citation>
    <scope>NUCLEOTIDE SEQUENCE [LARGE SCALE GENOMIC DNA]</scope>
    <source>
        <strain evidence="3">PWHHKU_190912</strain>
    </source>
</reference>
<evidence type="ECO:0000259" key="2">
    <source>
        <dbReference type="Pfam" id="PF05225"/>
    </source>
</evidence>
<keyword evidence="4" id="KW-1185">Reference proteome</keyword>
<dbReference type="InterPro" id="IPR001387">
    <property type="entry name" value="Cro/C1-type_HTH"/>
</dbReference>
<sequence>MNKSPSSRAVGENLVKAVADVKAGLSYRKAAEKYGISKSTIERYTKGRHTGKFGRPYVLHEEDENILTDCIEISSDWGFPLTAFDICLIVKSFLDQKGMKEKKIPE</sequence>
<dbReference type="Pfam" id="PF05225">
    <property type="entry name" value="HTH_psq"/>
    <property type="match status" value="1"/>
</dbReference>
<evidence type="ECO:0000313" key="3">
    <source>
        <dbReference type="EMBL" id="KAJ4446186.1"/>
    </source>
</evidence>
<dbReference type="InterPro" id="IPR007889">
    <property type="entry name" value="HTH_Psq"/>
</dbReference>
<organism evidence="3 4">
    <name type="scientific">Periplaneta americana</name>
    <name type="common">American cockroach</name>
    <name type="synonym">Blatta americana</name>
    <dbReference type="NCBI Taxonomy" id="6978"/>
    <lineage>
        <taxon>Eukaryota</taxon>
        <taxon>Metazoa</taxon>
        <taxon>Ecdysozoa</taxon>
        <taxon>Arthropoda</taxon>
        <taxon>Hexapoda</taxon>
        <taxon>Insecta</taxon>
        <taxon>Pterygota</taxon>
        <taxon>Neoptera</taxon>
        <taxon>Polyneoptera</taxon>
        <taxon>Dictyoptera</taxon>
        <taxon>Blattodea</taxon>
        <taxon>Blattoidea</taxon>
        <taxon>Blattidae</taxon>
        <taxon>Blattinae</taxon>
        <taxon>Periplaneta</taxon>
    </lineage>
</organism>
<protein>
    <recommendedName>
        <fullName evidence="2">HTH psq-type domain-containing protein</fullName>
    </recommendedName>
</protein>
<comment type="caution">
    <text evidence="3">The sequence shown here is derived from an EMBL/GenBank/DDBJ whole genome shotgun (WGS) entry which is preliminary data.</text>
</comment>
<evidence type="ECO:0000256" key="1">
    <source>
        <dbReference type="ARBA" id="ARBA00004123"/>
    </source>
</evidence>
<dbReference type="CDD" id="cd00093">
    <property type="entry name" value="HTH_XRE"/>
    <property type="match status" value="1"/>
</dbReference>
<gene>
    <name evidence="3" type="ORF">ANN_12879</name>
</gene>
<evidence type="ECO:0000313" key="4">
    <source>
        <dbReference type="Proteomes" id="UP001148838"/>
    </source>
</evidence>
<comment type="subcellular location">
    <subcellularLocation>
        <location evidence="1">Nucleus</location>
    </subcellularLocation>
</comment>